<evidence type="ECO:0000256" key="13">
    <source>
        <dbReference type="ARBA" id="ARBA00049409"/>
    </source>
</evidence>
<evidence type="ECO:0000256" key="2">
    <source>
        <dbReference type="ARBA" id="ARBA00001946"/>
    </source>
</evidence>
<dbReference type="GO" id="GO:0006006">
    <property type="term" value="P:glucose metabolic process"/>
    <property type="evidence" value="ECO:0007669"/>
    <property type="project" value="UniProtKB-KW"/>
</dbReference>
<gene>
    <name evidence="17" type="ORF">TAV2_LOCUS18921</name>
</gene>
<reference evidence="17 18" key="1">
    <citation type="submission" date="2022-03" db="EMBL/GenBank/DDBJ databases">
        <authorList>
            <person name="Nunn A."/>
            <person name="Chopra R."/>
            <person name="Nunn A."/>
            <person name="Contreras Garrido A."/>
        </authorList>
    </citation>
    <scope>NUCLEOTIDE SEQUENCE [LARGE SCALE GENOMIC DNA]</scope>
</reference>
<dbReference type="GO" id="GO:0004615">
    <property type="term" value="F:phosphomannomutase activity"/>
    <property type="evidence" value="ECO:0007669"/>
    <property type="project" value="TreeGrafter"/>
</dbReference>
<comment type="catalytic activity">
    <reaction evidence="12">
        <text>alpha-D-glucose 1,6-bisphosphate + L-seryl-[protein] = O-phospho-L-seryl-[protein] + alpha-D-glucose 6-phosphate</text>
        <dbReference type="Rhea" id="RHEA:68752"/>
        <dbReference type="Rhea" id="RHEA-COMP:9863"/>
        <dbReference type="Rhea" id="RHEA-COMP:11604"/>
        <dbReference type="ChEBI" id="CHEBI:29999"/>
        <dbReference type="ChEBI" id="CHEBI:58225"/>
        <dbReference type="ChEBI" id="CHEBI:58392"/>
        <dbReference type="ChEBI" id="CHEBI:83421"/>
    </reaction>
</comment>
<dbReference type="FunFam" id="3.40.120.10:FF:000014">
    <property type="entry name" value="Phosphomannomutase/phosphoglucomutase isoform B"/>
    <property type="match status" value="1"/>
</dbReference>
<evidence type="ECO:0000313" key="18">
    <source>
        <dbReference type="Proteomes" id="UP000836841"/>
    </source>
</evidence>
<keyword evidence="7" id="KW-0597">Phosphoprotein</keyword>
<evidence type="ECO:0000256" key="6">
    <source>
        <dbReference type="ARBA" id="ARBA00022526"/>
    </source>
</evidence>
<dbReference type="Pfam" id="PF02880">
    <property type="entry name" value="PGM_PMM_III"/>
    <property type="match status" value="1"/>
</dbReference>
<keyword evidence="8" id="KW-0479">Metal-binding</keyword>
<dbReference type="InterPro" id="IPR005846">
    <property type="entry name" value="A-D-PHexomutase_a/b/a-III"/>
</dbReference>
<organism evidence="17 18">
    <name type="scientific">Thlaspi arvense</name>
    <name type="common">Field penny-cress</name>
    <dbReference type="NCBI Taxonomy" id="13288"/>
    <lineage>
        <taxon>Eukaryota</taxon>
        <taxon>Viridiplantae</taxon>
        <taxon>Streptophyta</taxon>
        <taxon>Embryophyta</taxon>
        <taxon>Tracheophyta</taxon>
        <taxon>Spermatophyta</taxon>
        <taxon>Magnoliopsida</taxon>
        <taxon>eudicotyledons</taxon>
        <taxon>Gunneridae</taxon>
        <taxon>Pentapetalae</taxon>
        <taxon>rosids</taxon>
        <taxon>malvids</taxon>
        <taxon>Brassicales</taxon>
        <taxon>Brassicaceae</taxon>
        <taxon>Thlaspideae</taxon>
        <taxon>Thlaspi</taxon>
    </lineage>
</organism>
<comment type="similarity">
    <text evidence="3">Belongs to the phosphohexose mutase family.</text>
</comment>
<dbReference type="FunFam" id="3.40.120.10:FF:000022">
    <property type="entry name" value="phosphomannomutase/phosphoglucomutase isoform X1"/>
    <property type="match status" value="1"/>
</dbReference>
<proteinExistence type="inferred from homology"/>
<dbReference type="PANTHER" id="PTHR42946">
    <property type="entry name" value="PHOSPHOHEXOSE MUTASE"/>
    <property type="match status" value="1"/>
</dbReference>
<keyword evidence="6" id="KW-0313">Glucose metabolism</keyword>
<accession>A0AAU9SUQ4</accession>
<evidence type="ECO:0000256" key="11">
    <source>
        <dbReference type="ARBA" id="ARBA00023277"/>
    </source>
</evidence>
<comment type="cofactor">
    <cofactor evidence="2">
        <name>Mg(2+)</name>
        <dbReference type="ChEBI" id="CHEBI:18420"/>
    </cofactor>
</comment>
<dbReference type="Gene3D" id="3.40.120.10">
    <property type="entry name" value="Alpha-D-Glucose-1,6-Bisphosphate, subunit A, domain 3"/>
    <property type="match status" value="3"/>
</dbReference>
<keyword evidence="9" id="KW-0460">Magnesium</keyword>
<dbReference type="InterPro" id="IPR050060">
    <property type="entry name" value="Phosphoglucosamine_mutase"/>
</dbReference>
<protein>
    <recommendedName>
        <fullName evidence="5">phosphoglucomutase (alpha-D-glucose-1,6-bisphosphate-dependent)</fullName>
        <ecNumber evidence="5">5.4.2.2</ecNumber>
    </recommendedName>
</protein>
<keyword evidence="18" id="KW-1185">Reference proteome</keyword>
<evidence type="ECO:0000256" key="3">
    <source>
        <dbReference type="ARBA" id="ARBA00010231"/>
    </source>
</evidence>
<dbReference type="EC" id="5.4.2.2" evidence="5"/>
<evidence type="ECO:0000256" key="10">
    <source>
        <dbReference type="ARBA" id="ARBA00023235"/>
    </source>
</evidence>
<evidence type="ECO:0000256" key="4">
    <source>
        <dbReference type="ARBA" id="ARBA00011245"/>
    </source>
</evidence>
<evidence type="ECO:0000256" key="8">
    <source>
        <dbReference type="ARBA" id="ARBA00022723"/>
    </source>
</evidence>
<feature type="domain" description="Alpha-D-phosphohexomutase alpha/beta/alpha" evidence="14">
    <location>
        <begin position="44"/>
        <end position="163"/>
    </location>
</feature>
<comment type="catalytic activity">
    <reaction evidence="1">
        <text>alpha-D-glucose 1-phosphate = alpha-D-glucose 6-phosphate</text>
        <dbReference type="Rhea" id="RHEA:23536"/>
        <dbReference type="ChEBI" id="CHEBI:58225"/>
        <dbReference type="ChEBI" id="CHEBI:58601"/>
        <dbReference type="EC" id="5.4.2.2"/>
    </reaction>
</comment>
<dbReference type="SUPFAM" id="SSF55957">
    <property type="entry name" value="Phosphoglucomutase, C-terminal domain"/>
    <property type="match status" value="1"/>
</dbReference>
<sequence length="542" mass="58334">MEAALSSATVPSLDRTDFLKLQNGSDIRGVAVSGVEGEPISLPEPVTEAIAAAFGQWLIHKKKAESRKLRVSVGHDSRISAQTLLEAVSRGLGVSGLDVVQFGLASTPAMFNSTLTEDESFLCPADGAIMITASHLPYNRNGFKFFTSDGGLGKVDIKDILERAADIYKNFSDERLRKSQGENSSIKKVDYMAVYTDGLVKAVRRAAGDLEKPLEGFHIVVDAGNGAGGFFAAKVLEPLGAITSGSQFLEPDGMFPNHIPNPEDKSAMEAITKAVLDNKADLGIIFDTDVDRSAAVDSTGREFNRNRLIALLSAIVLEEHPGTTIVTDSVTSDGLTLFIEKKLGGKHLRFKRGYKNVIDEAIRLNSTGEETHLAIETSGHGALKENHWLDDGAYLMVKILNKLASARAAGKGTGSKVLTDLVDGLEEPKVALELRLKIDKNHPDLGGKDFREYGEKVLQHVSNSIETNPDLKTAPVNFEGIRVSGFGGWFLLRLSLHDPVLPLNIEAQSEDDAVKLGLVVASAVKHFNALDTSALSKLTHSS</sequence>
<dbReference type="Pfam" id="PF02879">
    <property type="entry name" value="PGM_PMM_II"/>
    <property type="match status" value="1"/>
</dbReference>
<dbReference type="InterPro" id="IPR005841">
    <property type="entry name" value="Alpha-D-phosphohexomutase_SF"/>
</dbReference>
<dbReference type="GO" id="GO:0004614">
    <property type="term" value="F:phosphoglucomutase activity"/>
    <property type="evidence" value="ECO:0007669"/>
    <property type="project" value="UniProtKB-EC"/>
</dbReference>
<dbReference type="InterPro" id="IPR005844">
    <property type="entry name" value="A-D-PHexomutase_a/b/a-I"/>
</dbReference>
<evidence type="ECO:0000259" key="14">
    <source>
        <dbReference type="Pfam" id="PF02878"/>
    </source>
</evidence>
<dbReference type="InterPro" id="IPR016055">
    <property type="entry name" value="A-D-PHexomutase_a/b/a-I/II/III"/>
</dbReference>
<dbReference type="PRINTS" id="PR00509">
    <property type="entry name" value="PGMPMM"/>
</dbReference>
<dbReference type="GO" id="GO:0046872">
    <property type="term" value="F:metal ion binding"/>
    <property type="evidence" value="ECO:0007669"/>
    <property type="project" value="UniProtKB-KW"/>
</dbReference>
<dbReference type="FunFam" id="3.40.120.10:FF:000010">
    <property type="entry name" value="phosphomannomutase/phosphoglucomutase isoform X1"/>
    <property type="match status" value="1"/>
</dbReference>
<evidence type="ECO:0000256" key="1">
    <source>
        <dbReference type="ARBA" id="ARBA00000443"/>
    </source>
</evidence>
<evidence type="ECO:0000256" key="9">
    <source>
        <dbReference type="ARBA" id="ARBA00022842"/>
    </source>
</evidence>
<dbReference type="Pfam" id="PF02878">
    <property type="entry name" value="PGM_PMM_I"/>
    <property type="match status" value="1"/>
</dbReference>
<name>A0AAU9SUQ4_THLAR</name>
<evidence type="ECO:0000259" key="15">
    <source>
        <dbReference type="Pfam" id="PF02879"/>
    </source>
</evidence>
<dbReference type="SUPFAM" id="SSF53738">
    <property type="entry name" value="Phosphoglucomutase, first 3 domains"/>
    <property type="match status" value="3"/>
</dbReference>
<comment type="catalytic activity">
    <reaction evidence="13">
        <text>O-phospho-L-seryl-[protein] + alpha-D-glucose 1-phosphate = alpha-D-glucose 1,6-bisphosphate + L-seryl-[protein]</text>
        <dbReference type="Rhea" id="RHEA:68748"/>
        <dbReference type="Rhea" id="RHEA-COMP:9863"/>
        <dbReference type="Rhea" id="RHEA-COMP:11604"/>
        <dbReference type="ChEBI" id="CHEBI:29999"/>
        <dbReference type="ChEBI" id="CHEBI:58392"/>
        <dbReference type="ChEBI" id="CHEBI:58601"/>
        <dbReference type="ChEBI" id="CHEBI:83421"/>
    </reaction>
</comment>
<evidence type="ECO:0000259" key="16">
    <source>
        <dbReference type="Pfam" id="PF02880"/>
    </source>
</evidence>
<dbReference type="AlphaFoldDB" id="A0AAU9SUQ4"/>
<dbReference type="EMBL" id="OU466862">
    <property type="protein sequence ID" value="CAH2072513.1"/>
    <property type="molecule type" value="Genomic_DNA"/>
</dbReference>
<keyword evidence="10" id="KW-0413">Isomerase</keyword>
<evidence type="ECO:0000256" key="5">
    <source>
        <dbReference type="ARBA" id="ARBA00012728"/>
    </source>
</evidence>
<dbReference type="Gene3D" id="3.30.310.50">
    <property type="entry name" value="Alpha-D-phosphohexomutase, C-terminal domain"/>
    <property type="match status" value="1"/>
</dbReference>
<evidence type="ECO:0000313" key="17">
    <source>
        <dbReference type="EMBL" id="CAH2072513.1"/>
    </source>
</evidence>
<comment type="subunit">
    <text evidence="4">Monomer.</text>
</comment>
<dbReference type="PANTHER" id="PTHR42946:SF1">
    <property type="entry name" value="PHOSPHOGLUCOMUTASE (ALPHA-D-GLUCOSE-1,6-BISPHOSPHATE-DEPENDENT)"/>
    <property type="match status" value="1"/>
</dbReference>
<dbReference type="InterPro" id="IPR036900">
    <property type="entry name" value="A-D-PHexomutase_C_sf"/>
</dbReference>
<feature type="domain" description="Alpha-D-phosphohexomutase alpha/beta/alpha" evidence="16">
    <location>
        <begin position="305"/>
        <end position="406"/>
    </location>
</feature>
<dbReference type="GO" id="GO:0009570">
    <property type="term" value="C:chloroplast stroma"/>
    <property type="evidence" value="ECO:0007669"/>
    <property type="project" value="TreeGrafter"/>
</dbReference>
<feature type="domain" description="Alpha-D-phosphohexomutase alpha/beta/alpha" evidence="15">
    <location>
        <begin position="195"/>
        <end position="300"/>
    </location>
</feature>
<keyword evidence="11" id="KW-0119">Carbohydrate metabolism</keyword>
<dbReference type="CDD" id="cd03089">
    <property type="entry name" value="PMM_PGM"/>
    <property type="match status" value="1"/>
</dbReference>
<evidence type="ECO:0000256" key="7">
    <source>
        <dbReference type="ARBA" id="ARBA00022553"/>
    </source>
</evidence>
<evidence type="ECO:0000256" key="12">
    <source>
        <dbReference type="ARBA" id="ARBA00049318"/>
    </source>
</evidence>
<dbReference type="InterPro" id="IPR005845">
    <property type="entry name" value="A-D-PHexomutase_a/b/a-II"/>
</dbReference>
<dbReference type="Proteomes" id="UP000836841">
    <property type="component" value="Chromosome 6"/>
</dbReference>